<feature type="transmembrane region" description="Helical" evidence="5">
    <location>
        <begin position="381"/>
        <end position="404"/>
    </location>
</feature>
<dbReference type="InterPro" id="IPR020846">
    <property type="entry name" value="MFS_dom"/>
</dbReference>
<evidence type="ECO:0000256" key="3">
    <source>
        <dbReference type="ARBA" id="ARBA00022989"/>
    </source>
</evidence>
<feature type="domain" description="Major facilitator superfamily (MFS) profile" evidence="6">
    <location>
        <begin position="247"/>
        <end position="435"/>
    </location>
</feature>
<keyword evidence="8" id="KW-1185">Reference proteome</keyword>
<feature type="transmembrane region" description="Helical" evidence="5">
    <location>
        <begin position="197"/>
        <end position="216"/>
    </location>
</feature>
<evidence type="ECO:0000313" key="8">
    <source>
        <dbReference type="Proteomes" id="UP001165136"/>
    </source>
</evidence>
<dbReference type="InterPro" id="IPR011701">
    <property type="entry name" value="MFS"/>
</dbReference>
<comment type="caution">
    <text evidence="7">The sequence shown here is derived from an EMBL/GenBank/DDBJ whole genome shotgun (WGS) entry which is preliminary data.</text>
</comment>
<sequence length="435" mass="45359">MDTTEPTAVALPGSAGDTAKVRAALPPESARVGPGFIAAITGASFGTWLALVPATTVTLALRVEQVAPQRKAETLSLVLTVGAAVALVAQNIFGALSDRTTSRFGMRRPWIAAGALLGVASLGLLATASTVGLLVLAWASTQLTFNMLLAGLNPVLPDQVPAAQLGRLSAVTGLTSYLAIAGGAFLAQLFLPNLTPAILVPGVVCLVTVGVFLIVLRDRRLDPAERPPFRMGLLLRAYWVNPRKAPDFAWAWLSRFLVFWGSVTLTSYLTYFLMGRFGYTPDTIGPVVSQVLLINGCSVVLASLVLGALSDRMRRRKPFVLTAGVVSAGALVLAALSTSLSMFFVATAIGGIAAGCYVSVDQALVAEVLPSRTEVGKDMGVFHLANVLPQTLVPAVAPLLLAIGGHGANYSAFFITSAVVALVGALCILRVRSVR</sequence>
<evidence type="ECO:0000256" key="1">
    <source>
        <dbReference type="ARBA" id="ARBA00004651"/>
    </source>
</evidence>
<evidence type="ECO:0000259" key="6">
    <source>
        <dbReference type="PROSITE" id="PS50850"/>
    </source>
</evidence>
<evidence type="ECO:0000256" key="4">
    <source>
        <dbReference type="ARBA" id="ARBA00023136"/>
    </source>
</evidence>
<dbReference type="PANTHER" id="PTHR23528">
    <property type="match status" value="1"/>
</dbReference>
<protein>
    <submittedName>
        <fullName evidence="7">MFS transporter</fullName>
    </submittedName>
</protein>
<feature type="transmembrane region" description="Helical" evidence="5">
    <location>
        <begin position="168"/>
        <end position="191"/>
    </location>
</feature>
<dbReference type="SUPFAM" id="SSF103473">
    <property type="entry name" value="MFS general substrate transporter"/>
    <property type="match status" value="1"/>
</dbReference>
<feature type="transmembrane region" description="Helical" evidence="5">
    <location>
        <begin position="74"/>
        <end position="97"/>
    </location>
</feature>
<dbReference type="Pfam" id="PF07690">
    <property type="entry name" value="MFS_1"/>
    <property type="match status" value="1"/>
</dbReference>
<proteinExistence type="predicted"/>
<keyword evidence="4 5" id="KW-0472">Membrane</keyword>
<organism evidence="7 8">
    <name type="scientific">Amycolatopsis taiwanensis</name>
    <dbReference type="NCBI Taxonomy" id="342230"/>
    <lineage>
        <taxon>Bacteria</taxon>
        <taxon>Bacillati</taxon>
        <taxon>Actinomycetota</taxon>
        <taxon>Actinomycetes</taxon>
        <taxon>Pseudonocardiales</taxon>
        <taxon>Pseudonocardiaceae</taxon>
        <taxon>Amycolatopsis</taxon>
    </lineage>
</organism>
<evidence type="ECO:0000256" key="2">
    <source>
        <dbReference type="ARBA" id="ARBA00022692"/>
    </source>
</evidence>
<name>A0A9W6VCV6_9PSEU</name>
<feature type="transmembrane region" description="Helical" evidence="5">
    <location>
        <begin position="342"/>
        <end position="360"/>
    </location>
</feature>
<evidence type="ECO:0000313" key="7">
    <source>
        <dbReference type="EMBL" id="GLY66593.1"/>
    </source>
</evidence>
<dbReference type="Gene3D" id="1.20.1250.20">
    <property type="entry name" value="MFS general substrate transporter like domains"/>
    <property type="match status" value="2"/>
</dbReference>
<dbReference type="GO" id="GO:0022857">
    <property type="term" value="F:transmembrane transporter activity"/>
    <property type="evidence" value="ECO:0007669"/>
    <property type="project" value="InterPro"/>
</dbReference>
<feature type="transmembrane region" description="Helical" evidence="5">
    <location>
        <begin position="109"/>
        <end position="129"/>
    </location>
</feature>
<dbReference type="RefSeq" id="WP_285487341.1">
    <property type="nucleotide sequence ID" value="NZ_BSTI01000006.1"/>
</dbReference>
<comment type="subcellular location">
    <subcellularLocation>
        <location evidence="1">Cell membrane</location>
        <topology evidence="1">Multi-pass membrane protein</topology>
    </subcellularLocation>
</comment>
<dbReference type="PANTHER" id="PTHR23528:SF1">
    <property type="entry name" value="MAJOR FACILITATOR SUPERFAMILY (MFS) PROFILE DOMAIN-CONTAINING PROTEIN"/>
    <property type="match status" value="1"/>
</dbReference>
<accession>A0A9W6VCV6</accession>
<dbReference type="PROSITE" id="PS50850">
    <property type="entry name" value="MFS"/>
    <property type="match status" value="1"/>
</dbReference>
<gene>
    <name evidence="7" type="primary">floR</name>
    <name evidence="7" type="ORF">Atai01_32120</name>
</gene>
<keyword evidence="2 5" id="KW-0812">Transmembrane</keyword>
<dbReference type="GO" id="GO:0005886">
    <property type="term" value="C:plasma membrane"/>
    <property type="evidence" value="ECO:0007669"/>
    <property type="project" value="UniProtKB-SubCell"/>
</dbReference>
<evidence type="ECO:0000256" key="5">
    <source>
        <dbReference type="SAM" id="Phobius"/>
    </source>
</evidence>
<dbReference type="Proteomes" id="UP001165136">
    <property type="component" value="Unassembled WGS sequence"/>
</dbReference>
<dbReference type="InterPro" id="IPR036259">
    <property type="entry name" value="MFS_trans_sf"/>
</dbReference>
<reference evidence="7" key="1">
    <citation type="submission" date="2023-03" db="EMBL/GenBank/DDBJ databases">
        <title>Amycolatopsis taiwanensis NBRC 103393.</title>
        <authorList>
            <person name="Ichikawa N."/>
            <person name="Sato H."/>
            <person name="Tonouchi N."/>
        </authorList>
    </citation>
    <scope>NUCLEOTIDE SEQUENCE</scope>
    <source>
        <strain evidence="7">NBRC 103393</strain>
    </source>
</reference>
<keyword evidence="3 5" id="KW-1133">Transmembrane helix</keyword>
<dbReference type="EMBL" id="BSTI01000006">
    <property type="protein sequence ID" value="GLY66593.1"/>
    <property type="molecule type" value="Genomic_DNA"/>
</dbReference>
<feature type="transmembrane region" description="Helical" evidence="5">
    <location>
        <begin position="252"/>
        <end position="275"/>
    </location>
</feature>
<feature type="transmembrane region" description="Helical" evidence="5">
    <location>
        <begin position="287"/>
        <end position="307"/>
    </location>
</feature>
<feature type="transmembrane region" description="Helical" evidence="5">
    <location>
        <begin position="319"/>
        <end position="336"/>
    </location>
</feature>
<dbReference type="AlphaFoldDB" id="A0A9W6VCV6"/>
<feature type="transmembrane region" description="Helical" evidence="5">
    <location>
        <begin position="32"/>
        <end position="54"/>
    </location>
</feature>
<feature type="transmembrane region" description="Helical" evidence="5">
    <location>
        <begin position="410"/>
        <end position="429"/>
    </location>
</feature>